<name>A0ABY6T0K6_9CLOT</name>
<dbReference type="PANTHER" id="PTHR37293">
    <property type="entry name" value="PHAGE REPLICATION PROTEIN-RELATED"/>
    <property type="match status" value="1"/>
</dbReference>
<dbReference type="InterPro" id="IPR034829">
    <property type="entry name" value="DnaD-like_sf"/>
</dbReference>
<dbReference type="RefSeq" id="WP_125150161.1">
    <property type="nucleotide sequence ID" value="NZ_UYIN01000023.1"/>
</dbReference>
<dbReference type="PANTHER" id="PTHR37293:SF5">
    <property type="entry name" value="DNA REPLICATION PROTEIN"/>
    <property type="match status" value="1"/>
</dbReference>
<dbReference type="Gene3D" id="1.10.10.630">
    <property type="entry name" value="DnaD domain-like"/>
    <property type="match status" value="1"/>
</dbReference>
<dbReference type="SUPFAM" id="SSF158499">
    <property type="entry name" value="DnaD domain-like"/>
    <property type="match status" value="1"/>
</dbReference>
<dbReference type="Proteomes" id="UP000277570">
    <property type="component" value="Unassembled WGS sequence"/>
</dbReference>
<evidence type="ECO:0000313" key="2">
    <source>
        <dbReference type="EMBL" id="VDG74557.1"/>
    </source>
</evidence>
<gene>
    <name evidence="2" type="ORF">NCTC10913_04828</name>
</gene>
<dbReference type="EMBL" id="UYIN01000023">
    <property type="protein sequence ID" value="VDG74557.1"/>
    <property type="molecule type" value="Genomic_DNA"/>
</dbReference>
<reference evidence="2 3" key="1">
    <citation type="submission" date="2018-11" db="EMBL/GenBank/DDBJ databases">
        <authorList>
            <consortium name="Pathogen Informatics"/>
        </authorList>
    </citation>
    <scope>NUCLEOTIDE SEQUENCE [LARGE SCALE GENOMIC DNA]</scope>
    <source>
        <strain evidence="2 3">NCTC10913</strain>
    </source>
</reference>
<keyword evidence="3" id="KW-1185">Reference proteome</keyword>
<evidence type="ECO:0000313" key="3">
    <source>
        <dbReference type="Proteomes" id="UP000277570"/>
    </source>
</evidence>
<protein>
    <submittedName>
        <fullName evidence="2">Phage protein</fullName>
    </submittedName>
</protein>
<evidence type="ECO:0000256" key="1">
    <source>
        <dbReference type="SAM" id="MobiDB-lite"/>
    </source>
</evidence>
<dbReference type="InterPro" id="IPR053162">
    <property type="entry name" value="DnaD"/>
</dbReference>
<accession>A0ABY6T0K6</accession>
<feature type="compositionally biased region" description="Low complexity" evidence="1">
    <location>
        <begin position="186"/>
        <end position="209"/>
    </location>
</feature>
<proteinExistence type="predicted"/>
<organism evidence="2 3">
    <name type="scientific">Clostridium carnis</name>
    <dbReference type="NCBI Taxonomy" id="1530"/>
    <lineage>
        <taxon>Bacteria</taxon>
        <taxon>Bacillati</taxon>
        <taxon>Bacillota</taxon>
        <taxon>Clostridia</taxon>
        <taxon>Eubacteriales</taxon>
        <taxon>Clostridiaceae</taxon>
        <taxon>Clostridium</taxon>
    </lineage>
</organism>
<feature type="region of interest" description="Disordered" evidence="1">
    <location>
        <begin position="176"/>
        <end position="210"/>
    </location>
</feature>
<sequence length="331" mass="38227">MAFRIVYTEFWNDPKVMEDMTPEDKYFYLYLLTNPCTNMIGIYRIVKKQMAFDLGYSIESVNSLMDRFINSHKLILYNENTKEICIKNYGKYNLNKGGKPMIDCIKKDLGNVVDKTFIKEIVANVKNASIKQLIEEYLFTLTNVSSNDTCTNHKEINNDTFSESFNFNEMSKKGGIDDTSATGGQNHNPITNNHNPNPKSNNPNPTTNNESFIVGEEKLINVYTHFKKCGFIGNEKLKEFIDSDIKIFGAEWMMDAANECVKRGKINNYGYLLGILQNWQTKGRENKNIINKYTGNEPKPLRFNNFEPRQYDYDELEKKLLGWDDDEASGN</sequence>
<comment type="caution">
    <text evidence="2">The sequence shown here is derived from an EMBL/GenBank/DDBJ whole genome shotgun (WGS) entry which is preliminary data.</text>
</comment>